<keyword evidence="1" id="KW-0472">Membrane</keyword>
<feature type="transmembrane region" description="Helical" evidence="1">
    <location>
        <begin position="21"/>
        <end position="42"/>
    </location>
</feature>
<dbReference type="EMBL" id="JNSL01000001">
    <property type="protein sequence ID" value="KGA21811.1"/>
    <property type="molecule type" value="Genomic_DNA"/>
</dbReference>
<name>A0A094R415_9ZZZZ</name>
<gene>
    <name evidence="2" type="ORF">GM51_0325</name>
</gene>
<comment type="caution">
    <text evidence="2">The sequence shown here is derived from an EMBL/GenBank/DDBJ whole genome shotgun (WGS) entry which is preliminary data.</text>
</comment>
<feature type="transmembrane region" description="Helical" evidence="1">
    <location>
        <begin position="127"/>
        <end position="150"/>
    </location>
</feature>
<sequence>MSLQLSARPTLIDRVVPRSTATDVALIFAGAVLTAIAAQIAIPMWPVPITGQTFAVLLVGAVLGASRGALSMITYFSLGAAGLPVFTGAVSGITFGTTFGYLVGFIAAAAVVGWLSQLNWHKKGSGVLASFVIGNAVIYMFGLPWLAFALSNLGIASDAGAVIAAGLVPFLVGDAIKMALAAAALPLAWKYLGTK</sequence>
<dbReference type="GO" id="GO:0015225">
    <property type="term" value="F:biotin transmembrane transporter activity"/>
    <property type="evidence" value="ECO:0007669"/>
    <property type="project" value="InterPro"/>
</dbReference>
<keyword evidence="1" id="KW-1133">Transmembrane helix</keyword>
<dbReference type="PIRSF" id="PIRSF016661">
    <property type="entry name" value="BioY"/>
    <property type="match status" value="1"/>
</dbReference>
<dbReference type="PANTHER" id="PTHR34295:SF1">
    <property type="entry name" value="BIOTIN TRANSPORTER BIOY"/>
    <property type="match status" value="1"/>
</dbReference>
<reference evidence="2" key="1">
    <citation type="submission" date="2014-06" db="EMBL/GenBank/DDBJ databases">
        <title>Key roles for freshwater Actinobacteria revealed by deep metagenomic sequencing.</title>
        <authorList>
            <person name="Ghai R."/>
            <person name="Mizuno C.M."/>
            <person name="Picazo A."/>
            <person name="Camacho A."/>
            <person name="Rodriguez-Valera F."/>
        </authorList>
    </citation>
    <scope>NUCLEOTIDE SEQUENCE</scope>
</reference>
<feature type="transmembrane region" description="Helical" evidence="1">
    <location>
        <begin position="99"/>
        <end position="115"/>
    </location>
</feature>
<organism evidence="2">
    <name type="scientific">freshwater metagenome</name>
    <dbReference type="NCBI Taxonomy" id="449393"/>
    <lineage>
        <taxon>unclassified sequences</taxon>
        <taxon>metagenomes</taxon>
        <taxon>ecological metagenomes</taxon>
    </lineage>
</organism>
<dbReference type="InterPro" id="IPR003784">
    <property type="entry name" value="BioY"/>
</dbReference>
<keyword evidence="1" id="KW-0812">Transmembrane</keyword>
<evidence type="ECO:0000313" key="2">
    <source>
        <dbReference type="EMBL" id="KGA21811.1"/>
    </source>
</evidence>
<feature type="transmembrane region" description="Helical" evidence="1">
    <location>
        <begin position="162"/>
        <end position="189"/>
    </location>
</feature>
<evidence type="ECO:0008006" key="3">
    <source>
        <dbReference type="Google" id="ProtNLM"/>
    </source>
</evidence>
<accession>A0A094R415</accession>
<proteinExistence type="predicted"/>
<dbReference type="Gene3D" id="1.10.1760.20">
    <property type="match status" value="1"/>
</dbReference>
<dbReference type="PANTHER" id="PTHR34295">
    <property type="entry name" value="BIOTIN TRANSPORTER BIOY"/>
    <property type="match status" value="1"/>
</dbReference>
<evidence type="ECO:0000256" key="1">
    <source>
        <dbReference type="SAM" id="Phobius"/>
    </source>
</evidence>
<protein>
    <recommendedName>
        <fullName evidence="3">Biotin transporter</fullName>
    </recommendedName>
</protein>
<dbReference type="Pfam" id="PF02632">
    <property type="entry name" value="BioY"/>
    <property type="match status" value="1"/>
</dbReference>
<dbReference type="GO" id="GO:0005886">
    <property type="term" value="C:plasma membrane"/>
    <property type="evidence" value="ECO:0007669"/>
    <property type="project" value="InterPro"/>
</dbReference>
<dbReference type="AlphaFoldDB" id="A0A094R415"/>